<feature type="region of interest" description="Disordered" evidence="1">
    <location>
        <begin position="73"/>
        <end position="118"/>
    </location>
</feature>
<proteinExistence type="predicted"/>
<protein>
    <submittedName>
        <fullName evidence="3">DUF4148 domain-containing protein</fullName>
    </submittedName>
</protein>
<dbReference type="RefSeq" id="WP_124149627.1">
    <property type="nucleotide sequence ID" value="NZ_RQIS01000002.1"/>
</dbReference>
<evidence type="ECO:0000313" key="3">
    <source>
        <dbReference type="EMBL" id="RQH08928.1"/>
    </source>
</evidence>
<keyword evidence="2" id="KW-0732">Signal</keyword>
<gene>
    <name evidence="3" type="ORF">D1Y85_03365</name>
</gene>
<accession>A0A3N6MY44</accession>
<keyword evidence="4" id="KW-1185">Reference proteome</keyword>
<feature type="compositionally biased region" description="Polar residues" evidence="1">
    <location>
        <begin position="73"/>
        <end position="86"/>
    </location>
</feature>
<reference evidence="3 4" key="1">
    <citation type="submission" date="2018-11" db="EMBL/GenBank/DDBJ databases">
        <title>Paraburkholderia sp. DHOA04, isolated from soil.</title>
        <authorList>
            <person name="Gao Z.-H."/>
            <person name="Qiu L.-H."/>
            <person name="Fu J.-C."/>
        </authorList>
    </citation>
    <scope>NUCLEOTIDE SEQUENCE [LARGE SCALE GENOMIC DNA]</scope>
    <source>
        <strain evidence="3 4">DHOA04</strain>
    </source>
</reference>
<name>A0A3N6MY44_9BURK</name>
<comment type="caution">
    <text evidence="3">The sequence shown here is derived from an EMBL/GenBank/DDBJ whole genome shotgun (WGS) entry which is preliminary data.</text>
</comment>
<dbReference type="OrthoDB" id="9114881at2"/>
<dbReference type="Pfam" id="PF13663">
    <property type="entry name" value="DUF4148"/>
    <property type="match status" value="1"/>
</dbReference>
<organism evidence="3 4">
    <name type="scientific">Paraburkholderia dinghuensis</name>
    <dbReference type="NCBI Taxonomy" id="2305225"/>
    <lineage>
        <taxon>Bacteria</taxon>
        <taxon>Pseudomonadati</taxon>
        <taxon>Pseudomonadota</taxon>
        <taxon>Betaproteobacteria</taxon>
        <taxon>Burkholderiales</taxon>
        <taxon>Burkholderiaceae</taxon>
        <taxon>Paraburkholderia</taxon>
    </lineage>
</organism>
<dbReference type="InterPro" id="IPR025421">
    <property type="entry name" value="DUF4148"/>
</dbReference>
<sequence>MQSRKLIQATLVAAMVAAPALAFAQADTGANAPKTRAEVKAELQQLEQAGYNPFSGDEANYPQDIQAAEARVTQQQGMAQTTTPAADTSGYGTVPAGKVQTGQPATPSRSIWSYPEGG</sequence>
<evidence type="ECO:0000256" key="2">
    <source>
        <dbReference type="SAM" id="SignalP"/>
    </source>
</evidence>
<dbReference type="EMBL" id="RQIS01000002">
    <property type="protein sequence ID" value="RQH08928.1"/>
    <property type="molecule type" value="Genomic_DNA"/>
</dbReference>
<evidence type="ECO:0000313" key="4">
    <source>
        <dbReference type="Proteomes" id="UP000272778"/>
    </source>
</evidence>
<feature type="chain" id="PRO_5018157118" evidence="2">
    <location>
        <begin position="25"/>
        <end position="118"/>
    </location>
</feature>
<dbReference type="Proteomes" id="UP000272778">
    <property type="component" value="Unassembled WGS sequence"/>
</dbReference>
<evidence type="ECO:0000256" key="1">
    <source>
        <dbReference type="SAM" id="MobiDB-lite"/>
    </source>
</evidence>
<dbReference type="AlphaFoldDB" id="A0A3N6MY44"/>
<feature type="signal peptide" evidence="2">
    <location>
        <begin position="1"/>
        <end position="24"/>
    </location>
</feature>
<feature type="compositionally biased region" description="Polar residues" evidence="1">
    <location>
        <begin position="100"/>
        <end position="111"/>
    </location>
</feature>